<feature type="domain" description="Heterokaryon incompatibility" evidence="2">
    <location>
        <begin position="2"/>
        <end position="72"/>
    </location>
</feature>
<protein>
    <recommendedName>
        <fullName evidence="2">Heterokaryon incompatibility domain-containing protein</fullName>
    </recommendedName>
</protein>
<reference evidence="3 4" key="1">
    <citation type="submission" date="2023-01" db="EMBL/GenBank/DDBJ databases">
        <title>Analysis of 21 Apiospora genomes using comparative genomics revels a genus with tremendous synthesis potential of carbohydrate active enzymes and secondary metabolites.</title>
        <authorList>
            <person name="Sorensen T."/>
        </authorList>
    </citation>
    <scope>NUCLEOTIDE SEQUENCE [LARGE SCALE GENOMIC DNA]</scope>
    <source>
        <strain evidence="3 4">CBS 33761</strain>
    </source>
</reference>
<evidence type="ECO:0000259" key="2">
    <source>
        <dbReference type="Pfam" id="PF06985"/>
    </source>
</evidence>
<dbReference type="PANTHER" id="PTHR33112">
    <property type="entry name" value="DOMAIN PROTEIN, PUTATIVE-RELATED"/>
    <property type="match status" value="1"/>
</dbReference>
<evidence type="ECO:0000313" key="4">
    <source>
        <dbReference type="Proteomes" id="UP001444661"/>
    </source>
</evidence>
<feature type="region of interest" description="Disordered" evidence="1">
    <location>
        <begin position="241"/>
        <end position="267"/>
    </location>
</feature>
<evidence type="ECO:0000313" key="3">
    <source>
        <dbReference type="EMBL" id="KAK8024448.1"/>
    </source>
</evidence>
<keyword evidence="4" id="KW-1185">Reference proteome</keyword>
<comment type="caution">
    <text evidence="3">The sequence shown here is derived from an EMBL/GenBank/DDBJ whole genome shotgun (WGS) entry which is preliminary data.</text>
</comment>
<dbReference type="Pfam" id="PF06985">
    <property type="entry name" value="HET"/>
    <property type="match status" value="1"/>
</dbReference>
<dbReference type="Proteomes" id="UP001444661">
    <property type="component" value="Unassembled WGS sequence"/>
</dbReference>
<sequence length="388" mass="43147">MNMDSIYENAALTIISATGNDPSKGLPGVSSHRITKEDPYRHQNSLVTWIPPPPYAGITKSRWSTRGWTYQEATLSRRRQVFTEHQVYFECRSGARCEGLRLPLQASSEGADKSSDRHAFRLPNLFSIPLLDSSGSAPSHHPATGPIINAQLVPDKPTTFNAYTHCAERFSQRTLSFDSDSLNAFGGMIKRFESLERGPVRHLWGSPFFDPHDDYSPGDIVDYAGFFLAGLSWRHVTTTTATTAPPAPAPRTKSAKQPPRPALPRRRKKFPSWSWTGWEGAATWPRVTTPSEVRARDPDAGLASFRLSFEGGSTRSLPDPDPEEVRLIQQARAGYLKALRLGSIGVAGFLLVVKRKGRSYYRVGLMQVRSAVITEGVHDQDVRVFKLK</sequence>
<dbReference type="InterPro" id="IPR010730">
    <property type="entry name" value="HET"/>
</dbReference>
<gene>
    <name evidence="3" type="ORF">PG993_012514</name>
</gene>
<evidence type="ECO:0000256" key="1">
    <source>
        <dbReference type="SAM" id="MobiDB-lite"/>
    </source>
</evidence>
<name>A0ABR1S2T7_9PEZI</name>
<accession>A0ABR1S2T7</accession>
<organism evidence="3 4">
    <name type="scientific">Apiospora rasikravindrae</name>
    <dbReference type="NCBI Taxonomy" id="990691"/>
    <lineage>
        <taxon>Eukaryota</taxon>
        <taxon>Fungi</taxon>
        <taxon>Dikarya</taxon>
        <taxon>Ascomycota</taxon>
        <taxon>Pezizomycotina</taxon>
        <taxon>Sordariomycetes</taxon>
        <taxon>Xylariomycetidae</taxon>
        <taxon>Amphisphaeriales</taxon>
        <taxon>Apiosporaceae</taxon>
        <taxon>Apiospora</taxon>
    </lineage>
</organism>
<dbReference type="EMBL" id="JAQQWK010000011">
    <property type="protein sequence ID" value="KAK8024448.1"/>
    <property type="molecule type" value="Genomic_DNA"/>
</dbReference>
<proteinExistence type="predicted"/>
<dbReference type="PANTHER" id="PTHR33112:SF1">
    <property type="entry name" value="HETEROKARYON INCOMPATIBILITY DOMAIN-CONTAINING PROTEIN"/>
    <property type="match status" value="1"/>
</dbReference>